<proteinExistence type="predicted"/>
<accession>D6GQQ5</accession>
<reference evidence="2" key="1">
    <citation type="submission" date="2010-12" db="EMBL/GenBank/DDBJ databases">
        <title>The genome sequence of Filifactor alocis strain ATCC 35896.</title>
        <authorList>
            <consortium name="The Broad Institute Genome Sequencing Platform"/>
            <person name="Ward D."/>
            <person name="Earl A."/>
            <person name="Feldgarden M."/>
            <person name="Young S.K."/>
            <person name="Gargeya S."/>
            <person name="Zeng Q."/>
            <person name="Alvarado L."/>
            <person name="Berlin A."/>
            <person name="Bochicchio J."/>
            <person name="Chapman S.B."/>
            <person name="Chen Z."/>
            <person name="Freedman E."/>
            <person name="Gellesch M."/>
            <person name="Goldberg J."/>
            <person name="Griggs A."/>
            <person name="Gujja S."/>
            <person name="Heilman E."/>
            <person name="Heiman D."/>
            <person name="Howarth C."/>
            <person name="Mehta T."/>
            <person name="Neiman D."/>
            <person name="Pearson M."/>
            <person name="Roberts A."/>
            <person name="Saif S."/>
            <person name="Shea T."/>
            <person name="Shenoy N."/>
            <person name="Sisk P."/>
            <person name="Stolte C."/>
            <person name="Sykes S."/>
            <person name="White J."/>
            <person name="Yandava C."/>
            <person name="Izard J."/>
            <person name="Blanton J.M."/>
            <person name="Baranova O.V."/>
            <person name="Tanner A.C."/>
            <person name="Dewhirst F.E."/>
            <person name="Haas B."/>
            <person name="Nusbaum C."/>
            <person name="Birren B."/>
        </authorList>
    </citation>
    <scope>NUCLEOTIDE SEQUENCE [LARGE SCALE GENOMIC DNA]</scope>
    <source>
        <strain evidence="2">ATCC 35896 / D40 B5</strain>
    </source>
</reference>
<evidence type="ECO:0000313" key="1">
    <source>
        <dbReference type="EMBL" id="EFE29108.1"/>
    </source>
</evidence>
<organism evidence="1 2">
    <name type="scientific">Filifactor alocis (strain ATCC 35896 / CCUG 47790 / D40 B5)</name>
    <name type="common">Fusobacterium alocis</name>
    <dbReference type="NCBI Taxonomy" id="546269"/>
    <lineage>
        <taxon>Bacteria</taxon>
        <taxon>Bacillati</taxon>
        <taxon>Bacillota</taxon>
        <taxon>Clostridia</taxon>
        <taxon>Peptostreptococcales</taxon>
        <taxon>Filifactoraceae</taxon>
        <taxon>Filifactor</taxon>
    </lineage>
</organism>
<dbReference type="AlphaFoldDB" id="D6GQQ5"/>
<name>D6GQQ5_FILAD</name>
<dbReference type="RefSeq" id="WP_014263016.1">
    <property type="nucleotide sequence ID" value="NC_016630.1"/>
</dbReference>
<sequence length="129" mass="15061">MTFIDEALKNCHSGEEFVQAMASVYEYPEVKNNLKDYPEWIRNIIAIVDYDTELQMEGLECKFYHDVIEVLRVMGLDDEADVLSVLCPNSTDETIAICMDKLALYNDYEDFWNQVFLYAEKNLLGLIRQ</sequence>
<dbReference type="STRING" id="546269.HMPREF0389_01030"/>
<dbReference type="KEGG" id="faa:HMPREF0389_01030"/>
<keyword evidence="2" id="KW-1185">Reference proteome</keyword>
<dbReference type="OrthoDB" id="1651364at2"/>
<gene>
    <name evidence="1" type="ordered locus">HMPREF0389_01030</name>
</gene>
<dbReference type="eggNOG" id="ENOG5032UW4">
    <property type="taxonomic scope" value="Bacteria"/>
</dbReference>
<dbReference type="PATRIC" id="fig|546269.5.peg.1549"/>
<dbReference type="EMBL" id="CP002390">
    <property type="protein sequence ID" value="EFE29108.1"/>
    <property type="molecule type" value="Genomic_DNA"/>
</dbReference>
<dbReference type="Proteomes" id="UP000007468">
    <property type="component" value="Chromosome"/>
</dbReference>
<evidence type="ECO:0000313" key="2">
    <source>
        <dbReference type="Proteomes" id="UP000007468"/>
    </source>
</evidence>
<protein>
    <submittedName>
        <fullName evidence="1">Uncharacterized protein</fullName>
    </submittedName>
</protein>